<dbReference type="PROSITE" id="PS51257">
    <property type="entry name" value="PROKAR_LIPOPROTEIN"/>
    <property type="match status" value="1"/>
</dbReference>
<proteinExistence type="predicted"/>
<dbReference type="InterPro" id="IPR007332">
    <property type="entry name" value="DUF411"/>
</dbReference>
<organism evidence="2 3">
    <name type="scientific">Thalassotalea piscium</name>
    <dbReference type="NCBI Taxonomy" id="1230533"/>
    <lineage>
        <taxon>Bacteria</taxon>
        <taxon>Pseudomonadati</taxon>
        <taxon>Pseudomonadota</taxon>
        <taxon>Gammaproteobacteria</taxon>
        <taxon>Alteromonadales</taxon>
        <taxon>Colwelliaceae</taxon>
        <taxon>Thalassotalea</taxon>
    </lineage>
</organism>
<reference evidence="2 3" key="1">
    <citation type="submission" date="2020-08" db="EMBL/GenBank/DDBJ databases">
        <title>Genomic Encyclopedia of Type Strains, Phase IV (KMG-IV): sequencing the most valuable type-strain genomes for metagenomic binning, comparative biology and taxonomic classification.</title>
        <authorList>
            <person name="Goeker M."/>
        </authorList>
    </citation>
    <scope>NUCLEOTIDE SEQUENCE [LARGE SCALE GENOMIC DNA]</scope>
    <source>
        <strain evidence="2 3">DSM 26287</strain>
    </source>
</reference>
<sequence length="172" mass="19218">MFSNKLTLLFFIIAMPLALLAGCSDNTAVTKNVITQKHEAITLAIHKSPLCGCCNDWINHVNSHGFQSIVHDEDNVSTVKDKMGIEPRYRSCHTAISENGYAFEGHVPAKFIQQFLNETHANDVIGLSVPAMPVGTPGMEVDDRFDPYRILLLKSDGSYEIYAEVHTYEEQF</sequence>
<keyword evidence="1" id="KW-0732">Signal</keyword>
<accession>A0A7X0NFK3</accession>
<feature type="chain" id="PRO_5031214743" description="DUF411 domain-containing protein" evidence="1">
    <location>
        <begin position="22"/>
        <end position="172"/>
    </location>
</feature>
<name>A0A7X0NFK3_9GAMM</name>
<evidence type="ECO:0000256" key="1">
    <source>
        <dbReference type="SAM" id="SignalP"/>
    </source>
</evidence>
<dbReference type="EMBL" id="JACHHU010000006">
    <property type="protein sequence ID" value="MBB6542529.1"/>
    <property type="molecule type" value="Genomic_DNA"/>
</dbReference>
<protein>
    <recommendedName>
        <fullName evidence="4">DUF411 domain-containing protein</fullName>
    </recommendedName>
</protein>
<dbReference type="Pfam" id="PF04214">
    <property type="entry name" value="DUF411"/>
    <property type="match status" value="1"/>
</dbReference>
<dbReference type="AlphaFoldDB" id="A0A7X0NFK3"/>
<keyword evidence="3" id="KW-1185">Reference proteome</keyword>
<dbReference type="RefSeq" id="WP_184423299.1">
    <property type="nucleotide sequence ID" value="NZ_AP027362.1"/>
</dbReference>
<evidence type="ECO:0008006" key="4">
    <source>
        <dbReference type="Google" id="ProtNLM"/>
    </source>
</evidence>
<dbReference type="Proteomes" id="UP000537141">
    <property type="component" value="Unassembled WGS sequence"/>
</dbReference>
<feature type="signal peptide" evidence="1">
    <location>
        <begin position="1"/>
        <end position="21"/>
    </location>
</feature>
<comment type="caution">
    <text evidence="2">The sequence shown here is derived from an EMBL/GenBank/DDBJ whole genome shotgun (WGS) entry which is preliminary data.</text>
</comment>
<gene>
    <name evidence="2" type="ORF">HNQ55_001028</name>
</gene>
<evidence type="ECO:0000313" key="2">
    <source>
        <dbReference type="EMBL" id="MBB6542529.1"/>
    </source>
</evidence>
<evidence type="ECO:0000313" key="3">
    <source>
        <dbReference type="Proteomes" id="UP000537141"/>
    </source>
</evidence>